<accession>A0A443PJ60</accession>
<evidence type="ECO:0000313" key="2">
    <source>
        <dbReference type="EMBL" id="RWR90810.1"/>
    </source>
</evidence>
<evidence type="ECO:0000256" key="1">
    <source>
        <dbReference type="SAM" id="MobiDB-lite"/>
    </source>
</evidence>
<protein>
    <submittedName>
        <fullName evidence="2">Uncharacterized protein</fullName>
    </submittedName>
</protein>
<name>A0A443PJ60_9MAGN</name>
<keyword evidence="3" id="KW-1185">Reference proteome</keyword>
<organism evidence="2 3">
    <name type="scientific">Cinnamomum micranthum f. kanehirae</name>
    <dbReference type="NCBI Taxonomy" id="337451"/>
    <lineage>
        <taxon>Eukaryota</taxon>
        <taxon>Viridiplantae</taxon>
        <taxon>Streptophyta</taxon>
        <taxon>Embryophyta</taxon>
        <taxon>Tracheophyta</taxon>
        <taxon>Spermatophyta</taxon>
        <taxon>Magnoliopsida</taxon>
        <taxon>Magnoliidae</taxon>
        <taxon>Laurales</taxon>
        <taxon>Lauraceae</taxon>
        <taxon>Cinnamomum</taxon>
    </lineage>
</organism>
<sequence length="77" mass="8528">MANLAKHQDMQDKPVEEMERVMEKEKEVTEEHLDRLSVSINGGHGGSGGAAFSSRGGKRRESRAEETMTTYVLGHLV</sequence>
<dbReference type="AlphaFoldDB" id="A0A443PJ60"/>
<proteinExistence type="predicted"/>
<gene>
    <name evidence="2" type="ORF">CKAN_01992800</name>
</gene>
<dbReference type="EMBL" id="QPKB01000008">
    <property type="protein sequence ID" value="RWR90810.1"/>
    <property type="molecule type" value="Genomic_DNA"/>
</dbReference>
<evidence type="ECO:0000313" key="3">
    <source>
        <dbReference type="Proteomes" id="UP000283530"/>
    </source>
</evidence>
<reference evidence="2 3" key="1">
    <citation type="journal article" date="2019" name="Nat. Plants">
        <title>Stout camphor tree genome fills gaps in understanding of flowering plant genome evolution.</title>
        <authorList>
            <person name="Chaw S.M."/>
            <person name="Liu Y.C."/>
            <person name="Wu Y.W."/>
            <person name="Wang H.Y."/>
            <person name="Lin C.I."/>
            <person name="Wu C.S."/>
            <person name="Ke H.M."/>
            <person name="Chang L.Y."/>
            <person name="Hsu C.Y."/>
            <person name="Yang H.T."/>
            <person name="Sudianto E."/>
            <person name="Hsu M.H."/>
            <person name="Wu K.P."/>
            <person name="Wang L.N."/>
            <person name="Leebens-Mack J.H."/>
            <person name="Tsai I.J."/>
        </authorList>
    </citation>
    <scope>NUCLEOTIDE SEQUENCE [LARGE SCALE GENOMIC DNA]</scope>
    <source>
        <strain evidence="3">cv. Chaw 1501</strain>
        <tissue evidence="2">Young leaves</tissue>
    </source>
</reference>
<feature type="region of interest" description="Disordered" evidence="1">
    <location>
        <begin position="37"/>
        <end position="69"/>
    </location>
</feature>
<dbReference type="Proteomes" id="UP000283530">
    <property type="component" value="Unassembled WGS sequence"/>
</dbReference>
<comment type="caution">
    <text evidence="2">The sequence shown here is derived from an EMBL/GenBank/DDBJ whole genome shotgun (WGS) entry which is preliminary data.</text>
</comment>